<keyword evidence="3" id="KW-0378">Hydrolase</keyword>
<keyword evidence="1" id="KW-0472">Membrane</keyword>
<evidence type="ECO:0000259" key="2">
    <source>
        <dbReference type="Pfam" id="PF13454"/>
    </source>
</evidence>
<keyword evidence="1" id="KW-1133">Transmembrane helix</keyword>
<sequence>MLTSDPITTIAIVGAGFSGCLVATHLLKTANRPLLIELIDRSHEIGPGVAYSTDDTSHLLNVSAGKMSAFSDDPGHLLRWLHSNRSELAAFLPNDLNASSFIPRHIYGLYIQSILEEAEAAAPSNVRLERVIDEVVTVEPQASGAIVSLRSSRAFVADKIVLAVGNAPAVPSASQTKDDDAPYLRHAWSASALAGLELDAPVLLIGTGLTMMDMVVSLHDRHHQGKIYAVSRRGLFPLTHRSTKPYPAFLTPDTAPKTIRGLLRCIRSEVQTAAQQGYDWRSAIDSLRPITQQLWQQLGRVEQRRFLRHATPYWDVHRHRIAPEMGDVVREMLESGQLTITAGRIQDYQAAPDGVAVTVRDRQTQTNRVLQVSRAVNCTGVQIDYRQLPQPPIANLRAQGLIRPNDIGLGLDTAADGAVLDARGNRSSLLYTLGTPRRGDLWETIAVPELREQARALAATLNQAVLANE</sequence>
<dbReference type="GO" id="GO:0004416">
    <property type="term" value="F:hydroxyacylglutathione hydrolase activity"/>
    <property type="evidence" value="ECO:0007669"/>
    <property type="project" value="UniProtKB-EC"/>
</dbReference>
<proteinExistence type="predicted"/>
<keyword evidence="1" id="KW-0812">Transmembrane</keyword>
<feature type="domain" description="FAD-dependent urate hydroxylase HpyO/Asp monooxygenase CreE-like FAD/NAD(P)-binding" evidence="2">
    <location>
        <begin position="11"/>
        <end position="166"/>
    </location>
</feature>
<name>A0A6J4M0V6_9CYAN</name>
<dbReference type="AlphaFoldDB" id="A0A6J4M0V6"/>
<reference evidence="3" key="1">
    <citation type="submission" date="2020-02" db="EMBL/GenBank/DDBJ databases">
        <authorList>
            <person name="Meier V. D."/>
        </authorList>
    </citation>
    <scope>NUCLEOTIDE SEQUENCE</scope>
    <source>
        <strain evidence="3">AVDCRST_MAG94</strain>
    </source>
</reference>
<protein>
    <submittedName>
        <fullName evidence="3">Hydroxyacylglutathione hydrolase</fullName>
        <ecNumber evidence="3">3.1.2.6</ecNumber>
    </submittedName>
</protein>
<dbReference type="EMBL" id="CADCTY010000889">
    <property type="protein sequence ID" value="CAA9346111.1"/>
    <property type="molecule type" value="Genomic_DNA"/>
</dbReference>
<dbReference type="InterPro" id="IPR052189">
    <property type="entry name" value="L-asp_N-monooxygenase_NS-form"/>
</dbReference>
<organism evidence="3">
    <name type="scientific">uncultured Leptolyngbya sp</name>
    <dbReference type="NCBI Taxonomy" id="332963"/>
    <lineage>
        <taxon>Bacteria</taxon>
        <taxon>Bacillati</taxon>
        <taxon>Cyanobacteriota</taxon>
        <taxon>Cyanophyceae</taxon>
        <taxon>Leptolyngbyales</taxon>
        <taxon>Leptolyngbyaceae</taxon>
        <taxon>Leptolyngbya group</taxon>
        <taxon>Leptolyngbya</taxon>
        <taxon>environmental samples</taxon>
    </lineage>
</organism>
<dbReference type="SUPFAM" id="SSF51905">
    <property type="entry name" value="FAD/NAD(P)-binding domain"/>
    <property type="match status" value="1"/>
</dbReference>
<dbReference type="Gene3D" id="3.50.50.60">
    <property type="entry name" value="FAD/NAD(P)-binding domain"/>
    <property type="match status" value="1"/>
</dbReference>
<accession>A0A6J4M0V6</accession>
<evidence type="ECO:0000313" key="3">
    <source>
        <dbReference type="EMBL" id="CAA9346111.1"/>
    </source>
</evidence>
<dbReference type="EC" id="3.1.2.6" evidence="3"/>
<evidence type="ECO:0000256" key="1">
    <source>
        <dbReference type="SAM" id="Phobius"/>
    </source>
</evidence>
<dbReference type="InterPro" id="IPR036188">
    <property type="entry name" value="FAD/NAD-bd_sf"/>
</dbReference>
<feature type="transmembrane region" description="Helical" evidence="1">
    <location>
        <begin position="6"/>
        <end position="27"/>
    </location>
</feature>
<dbReference type="PANTHER" id="PTHR40254:SF1">
    <property type="entry name" value="BLR0577 PROTEIN"/>
    <property type="match status" value="1"/>
</dbReference>
<dbReference type="InterPro" id="IPR038732">
    <property type="entry name" value="HpyO/CreE_NAD-binding"/>
</dbReference>
<dbReference type="Pfam" id="PF13454">
    <property type="entry name" value="NAD_binding_9"/>
    <property type="match status" value="1"/>
</dbReference>
<gene>
    <name evidence="3" type="ORF">AVDCRST_MAG94-2540</name>
</gene>
<dbReference type="PANTHER" id="PTHR40254">
    <property type="entry name" value="BLR0577 PROTEIN"/>
    <property type="match status" value="1"/>
</dbReference>